<evidence type="ECO:0000256" key="6">
    <source>
        <dbReference type="PROSITE-ProRule" id="PRU01240"/>
    </source>
</evidence>
<evidence type="ECO:0000256" key="5">
    <source>
        <dbReference type="ARBA" id="ARBA00022825"/>
    </source>
</evidence>
<evidence type="ECO:0000313" key="9">
    <source>
        <dbReference type="Proteomes" id="UP000653305"/>
    </source>
</evidence>
<evidence type="ECO:0000313" key="8">
    <source>
        <dbReference type="EMBL" id="GFP95490.1"/>
    </source>
</evidence>
<evidence type="ECO:0000256" key="3">
    <source>
        <dbReference type="ARBA" id="ARBA00022729"/>
    </source>
</evidence>
<evidence type="ECO:0000256" key="4">
    <source>
        <dbReference type="ARBA" id="ARBA00022801"/>
    </source>
</evidence>
<reference evidence="8" key="1">
    <citation type="submission" date="2020-07" db="EMBL/GenBank/DDBJ databases">
        <title>Ethylene signaling mediates host invasion by parasitic plants.</title>
        <authorList>
            <person name="Yoshida S."/>
        </authorList>
    </citation>
    <scope>NUCLEOTIDE SEQUENCE</scope>
    <source>
        <strain evidence="8">Okayama</strain>
    </source>
</reference>
<keyword evidence="2 8" id="KW-0645">Protease</keyword>
<dbReference type="Proteomes" id="UP000653305">
    <property type="component" value="Unassembled WGS sequence"/>
</dbReference>
<comment type="caution">
    <text evidence="8">The sequence shown here is derived from an EMBL/GenBank/DDBJ whole genome shotgun (WGS) entry which is preliminary data.</text>
</comment>
<dbReference type="GO" id="GO:0006508">
    <property type="term" value="P:proteolysis"/>
    <property type="evidence" value="ECO:0007669"/>
    <property type="project" value="UniProtKB-KW"/>
</dbReference>
<dbReference type="OrthoDB" id="911691at2759"/>
<comment type="caution">
    <text evidence="6">Lacks conserved residue(s) required for the propagation of feature annotation.</text>
</comment>
<dbReference type="PROSITE" id="PS51892">
    <property type="entry name" value="SUBTILASE"/>
    <property type="match status" value="1"/>
</dbReference>
<proteinExistence type="inferred from homology"/>
<accession>A0A830C7I8</accession>
<sequence length="168" mass="18037">MKEKDGFISAHPERMYQLSTTRSPSFLGLHPGMGLWNQSNEGNGVIIGVVDTGVFPSHPSFSGVNMPPPPAKWKGKCKFPNKTDCNNKLIGARFFNQAASVSSKLYEETIVDQKGHGTHTASTAAGAFVENACVLGSACGTAVGMALKPIWQYTKFVTNQAIALILTY</sequence>
<keyword evidence="3" id="KW-0732">Signal</keyword>
<dbReference type="SUPFAM" id="SSF52743">
    <property type="entry name" value="Subtilisin-like"/>
    <property type="match status" value="1"/>
</dbReference>
<evidence type="ECO:0000259" key="7">
    <source>
        <dbReference type="Pfam" id="PF00082"/>
    </source>
</evidence>
<name>A0A830C7I8_9LAMI</name>
<dbReference type="InterPro" id="IPR023827">
    <property type="entry name" value="Peptidase_S8_Asp-AS"/>
</dbReference>
<dbReference type="PANTHER" id="PTHR10795">
    <property type="entry name" value="PROPROTEIN CONVERTASE SUBTILISIN/KEXIN"/>
    <property type="match status" value="1"/>
</dbReference>
<keyword evidence="9" id="KW-1185">Reference proteome</keyword>
<keyword evidence="5" id="KW-0720">Serine protease</keyword>
<dbReference type="EMBL" id="BMAC01000391">
    <property type="protein sequence ID" value="GFP95490.1"/>
    <property type="molecule type" value="Genomic_DNA"/>
</dbReference>
<dbReference type="InterPro" id="IPR015500">
    <property type="entry name" value="Peptidase_S8_subtilisin-rel"/>
</dbReference>
<dbReference type="Pfam" id="PF00082">
    <property type="entry name" value="Peptidase_S8"/>
    <property type="match status" value="1"/>
</dbReference>
<organism evidence="8 9">
    <name type="scientific">Phtheirospermum japonicum</name>
    <dbReference type="NCBI Taxonomy" id="374723"/>
    <lineage>
        <taxon>Eukaryota</taxon>
        <taxon>Viridiplantae</taxon>
        <taxon>Streptophyta</taxon>
        <taxon>Embryophyta</taxon>
        <taxon>Tracheophyta</taxon>
        <taxon>Spermatophyta</taxon>
        <taxon>Magnoliopsida</taxon>
        <taxon>eudicotyledons</taxon>
        <taxon>Gunneridae</taxon>
        <taxon>Pentapetalae</taxon>
        <taxon>asterids</taxon>
        <taxon>lamiids</taxon>
        <taxon>Lamiales</taxon>
        <taxon>Orobanchaceae</taxon>
        <taxon>Orobanchaceae incertae sedis</taxon>
        <taxon>Phtheirospermum</taxon>
    </lineage>
</organism>
<dbReference type="InterPro" id="IPR000209">
    <property type="entry name" value="Peptidase_S8/S53_dom"/>
</dbReference>
<dbReference type="PROSITE" id="PS00136">
    <property type="entry name" value="SUBTILASE_ASP"/>
    <property type="match status" value="1"/>
</dbReference>
<dbReference type="Gene3D" id="3.40.50.200">
    <property type="entry name" value="Peptidase S8/S53 domain"/>
    <property type="match status" value="1"/>
</dbReference>
<protein>
    <submittedName>
        <fullName evidence="8">Subtilisin-like protease sdd1</fullName>
    </submittedName>
</protein>
<comment type="similarity">
    <text evidence="1 6">Belongs to the peptidase S8 family.</text>
</comment>
<dbReference type="AlphaFoldDB" id="A0A830C7I8"/>
<gene>
    <name evidence="8" type="ORF">PHJA_001693300</name>
</gene>
<feature type="domain" description="Peptidase S8/S53" evidence="7">
    <location>
        <begin position="42"/>
        <end position="143"/>
    </location>
</feature>
<dbReference type="InterPro" id="IPR045051">
    <property type="entry name" value="SBT"/>
</dbReference>
<dbReference type="GO" id="GO:0004252">
    <property type="term" value="F:serine-type endopeptidase activity"/>
    <property type="evidence" value="ECO:0007669"/>
    <property type="project" value="InterPro"/>
</dbReference>
<evidence type="ECO:0000256" key="2">
    <source>
        <dbReference type="ARBA" id="ARBA00022670"/>
    </source>
</evidence>
<evidence type="ECO:0000256" key="1">
    <source>
        <dbReference type="ARBA" id="ARBA00011073"/>
    </source>
</evidence>
<keyword evidence="4" id="KW-0378">Hydrolase</keyword>
<dbReference type="InterPro" id="IPR036852">
    <property type="entry name" value="Peptidase_S8/S53_dom_sf"/>
</dbReference>
<dbReference type="PRINTS" id="PR00723">
    <property type="entry name" value="SUBTILISIN"/>
</dbReference>